<accession>A0AAV4TI95</accession>
<name>A0AAV4TI95_CAEEX</name>
<reference evidence="2 3" key="1">
    <citation type="submission" date="2021-06" db="EMBL/GenBank/DDBJ databases">
        <title>Caerostris extrusa draft genome.</title>
        <authorList>
            <person name="Kono N."/>
            <person name="Arakawa K."/>
        </authorList>
    </citation>
    <scope>NUCLEOTIDE SEQUENCE [LARGE SCALE GENOMIC DNA]</scope>
</reference>
<dbReference type="Proteomes" id="UP001054945">
    <property type="component" value="Unassembled WGS sequence"/>
</dbReference>
<dbReference type="EMBL" id="BPLR01011275">
    <property type="protein sequence ID" value="GIY45449.1"/>
    <property type="molecule type" value="Genomic_DNA"/>
</dbReference>
<feature type="region of interest" description="Disordered" evidence="1">
    <location>
        <begin position="15"/>
        <end position="38"/>
    </location>
</feature>
<evidence type="ECO:0000313" key="2">
    <source>
        <dbReference type="EMBL" id="GIY45449.1"/>
    </source>
</evidence>
<organism evidence="2 3">
    <name type="scientific">Caerostris extrusa</name>
    <name type="common">Bark spider</name>
    <name type="synonym">Caerostris bankana</name>
    <dbReference type="NCBI Taxonomy" id="172846"/>
    <lineage>
        <taxon>Eukaryota</taxon>
        <taxon>Metazoa</taxon>
        <taxon>Ecdysozoa</taxon>
        <taxon>Arthropoda</taxon>
        <taxon>Chelicerata</taxon>
        <taxon>Arachnida</taxon>
        <taxon>Araneae</taxon>
        <taxon>Araneomorphae</taxon>
        <taxon>Entelegynae</taxon>
        <taxon>Araneoidea</taxon>
        <taxon>Araneidae</taxon>
        <taxon>Caerostris</taxon>
    </lineage>
</organism>
<evidence type="ECO:0000313" key="3">
    <source>
        <dbReference type="Proteomes" id="UP001054945"/>
    </source>
</evidence>
<proteinExistence type="predicted"/>
<evidence type="ECO:0000256" key="1">
    <source>
        <dbReference type="SAM" id="MobiDB-lite"/>
    </source>
</evidence>
<protein>
    <submittedName>
        <fullName evidence="2">Uncharacterized protein</fullName>
    </submittedName>
</protein>
<dbReference type="AlphaFoldDB" id="A0AAV4TI95"/>
<comment type="caution">
    <text evidence="2">The sequence shown here is derived from an EMBL/GenBank/DDBJ whole genome shotgun (WGS) entry which is preliminary data.</text>
</comment>
<keyword evidence="3" id="KW-1185">Reference proteome</keyword>
<gene>
    <name evidence="2" type="ORF">CEXT_28311</name>
</gene>
<sequence>MPGTLQSNQALTLCHHSESEHRIPLQHPSFRQGNENQKPEELCSLGIAAHSLRGKISQSQFIAGNGKEIRTRL</sequence>